<proteinExistence type="predicted"/>
<protein>
    <submittedName>
        <fullName evidence="2">Tpr domain protein in aerotolerance operon batb</fullName>
    </submittedName>
</protein>
<name>A0AAV7Y801_9EUKA</name>
<organism evidence="2 3">
    <name type="scientific">Anaeramoeba flamelloides</name>
    <dbReference type="NCBI Taxonomy" id="1746091"/>
    <lineage>
        <taxon>Eukaryota</taxon>
        <taxon>Metamonada</taxon>
        <taxon>Anaeramoebidae</taxon>
        <taxon>Anaeramoeba</taxon>
    </lineage>
</organism>
<feature type="region of interest" description="Disordered" evidence="1">
    <location>
        <begin position="189"/>
        <end position="225"/>
    </location>
</feature>
<evidence type="ECO:0000313" key="3">
    <source>
        <dbReference type="Proteomes" id="UP001146793"/>
    </source>
</evidence>
<evidence type="ECO:0000313" key="2">
    <source>
        <dbReference type="EMBL" id="KAJ3425948.1"/>
    </source>
</evidence>
<evidence type="ECO:0000256" key="1">
    <source>
        <dbReference type="SAM" id="MobiDB-lite"/>
    </source>
</evidence>
<sequence length="741" mass="88996">MTSNVSKLDAIYSRLQINKSHLFQDGLATLWEKINKKDSQNDQYSFYKLFKKFCHLFVIKYKDFQYDNALESVDVVNDDLWNKCVLSGKLFPKSLILYSSKALVQLKKDLTTITIFLNDSKSNTKRNLFDKEIFELPFLITFQICEILLKSKHNKKLFYDIGFLDLLTAISQSGINVLKELLNILEKSQKKKENNEDEQKEQNEQNEQNEQEKQKKQEQNQEKDDVCEFRSEESFLLLLIEFLFNKIFKLIIQFYGFDTDNSGNKMKINMNKSNSQNNKDNNENNLYQTDKFLFEILLEYLNLFRIIKAKYKLPKTLFQLEAKLIKIIHYLFNNIKNIKDEFLVNYFNNLLKLFNYFSRKTQIKKKYFHLEINEKLYNFFEIFSFSKKEIDQNNLLLTKFELKKNQIKNYILILILIQDIFKRNYFDFKPNSILDQNIKYFSHFLYWCSYNFSSSWGKDFYNQVKTSLNSNSSQNNDILLLNNKHILMKSNSVLDNTLNQRKNFVNHSNIDKIYNILKSNKNLRKEIKINFNYNNNDDDDDSDDYGDNDDDEKSIIKNTFIIDSNINEKNNIKISIENKYLKKISNIFTQFFLMNLNNENDISIINNNNNNNSNNNNNNNSRRIMNLVLKNTFQLISKSENVKYYRYFKRINPELQLFLINLLNKLPIDYIINLDYNIWKYLFTDFFLINLNLEKYNYKKTLNLFNYLEINIFNILKSLILEKKSQNQNKFLFFLKNFESK</sequence>
<gene>
    <name evidence="2" type="ORF">M0812_28395</name>
</gene>
<feature type="compositionally biased region" description="Basic and acidic residues" evidence="1">
    <location>
        <begin position="210"/>
        <end position="225"/>
    </location>
</feature>
<dbReference type="Proteomes" id="UP001146793">
    <property type="component" value="Unassembled WGS sequence"/>
</dbReference>
<reference evidence="2" key="1">
    <citation type="submission" date="2022-08" db="EMBL/GenBank/DDBJ databases">
        <title>Novel sulphate-reducing endosymbionts in the free-living metamonad Anaeramoeba.</title>
        <authorList>
            <person name="Jerlstrom-Hultqvist J."/>
            <person name="Cepicka I."/>
            <person name="Gallot-Lavallee L."/>
            <person name="Salas-Leiva D."/>
            <person name="Curtis B.A."/>
            <person name="Zahonova K."/>
            <person name="Pipaliya S."/>
            <person name="Dacks J."/>
            <person name="Roger A.J."/>
        </authorList>
    </citation>
    <scope>NUCLEOTIDE SEQUENCE</scope>
    <source>
        <strain evidence="2">Busselton2</strain>
    </source>
</reference>
<dbReference type="EMBL" id="JANTQA010000070">
    <property type="protein sequence ID" value="KAJ3425948.1"/>
    <property type="molecule type" value="Genomic_DNA"/>
</dbReference>
<comment type="caution">
    <text evidence="2">The sequence shown here is derived from an EMBL/GenBank/DDBJ whole genome shotgun (WGS) entry which is preliminary data.</text>
</comment>
<dbReference type="AlphaFoldDB" id="A0AAV7Y801"/>
<accession>A0AAV7Y801</accession>